<dbReference type="PANTHER" id="PTHR13847">
    <property type="entry name" value="SARCOSINE DEHYDROGENASE-RELATED"/>
    <property type="match status" value="1"/>
</dbReference>
<dbReference type="EC" id="2.1.1.61" evidence="10"/>
<dbReference type="SUPFAM" id="SSF51905">
    <property type="entry name" value="FAD/NAD(P)-binding domain"/>
    <property type="match status" value="1"/>
</dbReference>
<dbReference type="GO" id="GO:0032259">
    <property type="term" value="P:methylation"/>
    <property type="evidence" value="ECO:0007669"/>
    <property type="project" value="UniProtKB-KW"/>
</dbReference>
<comment type="function">
    <text evidence="10">Catalyzes the last two steps in the biosynthesis of 5-methylaminomethyl-2-thiouridine (mnm(5)s(2)U) at the wobble position (U34) in tRNA. Catalyzes the FAD-dependent demodification of cmnm(5)s(2)U34 to nm(5)s(2)U34, followed by the transfer of a methyl group from S-adenosyl-L-methionine to nm(5)s(2)U34, to form mnm(5)s(2)U34.</text>
</comment>
<dbReference type="EC" id="1.5.-.-" evidence="10"/>
<dbReference type="GO" id="GO:0016645">
    <property type="term" value="F:oxidoreductase activity, acting on the CH-NH group of donors"/>
    <property type="evidence" value="ECO:0007669"/>
    <property type="project" value="InterPro"/>
</dbReference>
<evidence type="ECO:0000259" key="12">
    <source>
        <dbReference type="Pfam" id="PF05430"/>
    </source>
</evidence>
<feature type="region of interest" description="FAD-dependent cmnm(5)s(2)U34 oxidoreductase" evidence="10">
    <location>
        <begin position="276"/>
        <end position="715"/>
    </location>
</feature>
<dbReference type="Pfam" id="PF01266">
    <property type="entry name" value="DAO"/>
    <property type="match status" value="1"/>
</dbReference>
<comment type="cofactor">
    <cofactor evidence="10">
        <name>FAD</name>
        <dbReference type="ChEBI" id="CHEBI:57692"/>
    </cofactor>
</comment>
<dbReference type="Proteomes" id="UP000056750">
    <property type="component" value="Chromosome"/>
</dbReference>
<gene>
    <name evidence="10 14" type="primary">mnmC</name>
    <name evidence="13" type="ORF">AVL57_13505</name>
    <name evidence="14" type="ORF">Q4527_07825</name>
</gene>
<evidence type="ECO:0000313" key="15">
    <source>
        <dbReference type="Proteomes" id="UP000056750"/>
    </source>
</evidence>
<dbReference type="RefSeq" id="WP_057790956.1">
    <property type="nucleotide sequence ID" value="NZ_CAXIBE010000072.1"/>
</dbReference>
<feature type="region of interest" description="tRNA (mnm(5)s(2)U34)-methyltransferase" evidence="10">
    <location>
        <begin position="1"/>
        <end position="242"/>
    </location>
</feature>
<dbReference type="GO" id="GO:0004808">
    <property type="term" value="F:tRNA (5-methylaminomethyl-2-thiouridylate)(34)-methyltransferase activity"/>
    <property type="evidence" value="ECO:0007669"/>
    <property type="project" value="UniProtKB-EC"/>
</dbReference>
<dbReference type="GO" id="GO:0050660">
    <property type="term" value="F:flavin adenine dinucleotide binding"/>
    <property type="evidence" value="ECO:0007669"/>
    <property type="project" value="UniProtKB-UniRule"/>
</dbReference>
<evidence type="ECO:0000256" key="10">
    <source>
        <dbReference type="HAMAP-Rule" id="MF_01102"/>
    </source>
</evidence>
<feature type="domain" description="FAD dependent oxidoreductase" evidence="11">
    <location>
        <begin position="272"/>
        <end position="681"/>
    </location>
</feature>
<evidence type="ECO:0000256" key="9">
    <source>
        <dbReference type="ARBA" id="ARBA00023268"/>
    </source>
</evidence>
<keyword evidence="2 10" id="KW-0489">Methyltransferase</keyword>
<feature type="domain" description="MnmC-like methyltransferase" evidence="12">
    <location>
        <begin position="117"/>
        <end position="240"/>
    </location>
</feature>
<evidence type="ECO:0000313" key="14">
    <source>
        <dbReference type="EMBL" id="MDO6577297.1"/>
    </source>
</evidence>
<reference evidence="13 15" key="1">
    <citation type="submission" date="2015-12" db="EMBL/GenBank/DDBJ databases">
        <title>Intraspecies pangenome expansion in the marine bacterium Alteromonas.</title>
        <authorList>
            <person name="Lopez-Perez M."/>
            <person name="Rodriguez-Valera F."/>
        </authorList>
    </citation>
    <scope>NUCLEOTIDE SEQUENCE [LARGE SCALE GENOMIC DNA]</scope>
    <source>
        <strain evidence="13 15">LMG 21861</strain>
    </source>
</reference>
<evidence type="ECO:0000256" key="5">
    <source>
        <dbReference type="ARBA" id="ARBA00022691"/>
    </source>
</evidence>
<keyword evidence="7 10" id="KW-0274">FAD</keyword>
<keyword evidence="3 10" id="KW-0285">Flavoprotein</keyword>
<dbReference type="AlphaFoldDB" id="A0AAW7YZW8"/>
<keyword evidence="4 10" id="KW-0808">Transferase</keyword>
<keyword evidence="1 10" id="KW-0963">Cytoplasm</keyword>
<dbReference type="InterPro" id="IPR006076">
    <property type="entry name" value="FAD-dep_OxRdtase"/>
</dbReference>
<keyword evidence="6 10" id="KW-0819">tRNA processing</keyword>
<comment type="catalytic activity">
    <reaction evidence="10">
        <text>5-aminomethyl-2-thiouridine(34) in tRNA + S-adenosyl-L-methionine = 5-methylaminomethyl-2-thiouridine(34) in tRNA + S-adenosyl-L-homocysteine + H(+)</text>
        <dbReference type="Rhea" id="RHEA:19569"/>
        <dbReference type="Rhea" id="RHEA-COMP:10195"/>
        <dbReference type="Rhea" id="RHEA-COMP:10197"/>
        <dbReference type="ChEBI" id="CHEBI:15378"/>
        <dbReference type="ChEBI" id="CHEBI:57856"/>
        <dbReference type="ChEBI" id="CHEBI:59789"/>
        <dbReference type="ChEBI" id="CHEBI:74454"/>
        <dbReference type="ChEBI" id="CHEBI:74455"/>
        <dbReference type="EC" id="2.1.1.61"/>
    </reaction>
</comment>
<evidence type="ECO:0000313" key="16">
    <source>
        <dbReference type="Proteomes" id="UP001170717"/>
    </source>
</evidence>
<keyword evidence="15" id="KW-1185">Reference proteome</keyword>
<comment type="similarity">
    <text evidence="10">In the C-terminal section; belongs to the DAO family.</text>
</comment>
<dbReference type="GO" id="GO:0002098">
    <property type="term" value="P:tRNA wobble uridine modification"/>
    <property type="evidence" value="ECO:0007669"/>
    <property type="project" value="TreeGrafter"/>
</dbReference>
<protein>
    <recommendedName>
        <fullName evidence="10">tRNA 5-methylaminomethyl-2-thiouridine biosynthesis bifunctional protein MnmC</fullName>
        <shortName evidence="10">tRNA mnm(5)s(2)U biosynthesis bifunctional protein</shortName>
    </recommendedName>
    <domain>
        <recommendedName>
            <fullName evidence="10">tRNA (mnm(5)s(2)U34)-methyltransferase</fullName>
            <ecNumber evidence="10">2.1.1.61</ecNumber>
        </recommendedName>
    </domain>
    <domain>
        <recommendedName>
            <fullName evidence="10">FAD-dependent cmnm(5)s(2)U34 oxidoreductase</fullName>
            <ecNumber evidence="10">1.5.-.-</ecNumber>
        </recommendedName>
    </domain>
</protein>
<name>A0AAW7YZW8_9ALTE</name>
<dbReference type="NCBIfam" id="TIGR03197">
    <property type="entry name" value="MnmC_Cterm"/>
    <property type="match status" value="1"/>
</dbReference>
<proteinExistence type="inferred from homology"/>
<evidence type="ECO:0000256" key="1">
    <source>
        <dbReference type="ARBA" id="ARBA00022490"/>
    </source>
</evidence>
<dbReference type="KEGG" id="asq:AVL57_13505"/>
<dbReference type="InterPro" id="IPR029063">
    <property type="entry name" value="SAM-dependent_MTases_sf"/>
</dbReference>
<dbReference type="Proteomes" id="UP001170717">
    <property type="component" value="Unassembled WGS sequence"/>
</dbReference>
<dbReference type="PANTHER" id="PTHR13847:SF283">
    <property type="entry name" value="TRNA 5-METHYLAMINOMETHYL-2-THIOURIDINE BIOSYNTHESIS BIFUNCTIONAL PROTEIN MNMC"/>
    <property type="match status" value="1"/>
</dbReference>
<dbReference type="Gene3D" id="3.30.9.10">
    <property type="entry name" value="D-Amino Acid Oxidase, subunit A, domain 2"/>
    <property type="match status" value="1"/>
</dbReference>
<evidence type="ECO:0000256" key="3">
    <source>
        <dbReference type="ARBA" id="ARBA00022630"/>
    </source>
</evidence>
<dbReference type="HAMAP" id="MF_01102">
    <property type="entry name" value="MnmC"/>
    <property type="match status" value="1"/>
</dbReference>
<organism evidence="14 16">
    <name type="scientific">Alteromonas stellipolaris</name>
    <dbReference type="NCBI Taxonomy" id="233316"/>
    <lineage>
        <taxon>Bacteria</taxon>
        <taxon>Pseudomonadati</taxon>
        <taxon>Pseudomonadota</taxon>
        <taxon>Gammaproteobacteria</taxon>
        <taxon>Alteromonadales</taxon>
        <taxon>Alteromonadaceae</taxon>
        <taxon>Alteromonas/Salinimonas group</taxon>
        <taxon>Alteromonas</taxon>
    </lineage>
</organism>
<dbReference type="InterPro" id="IPR023032">
    <property type="entry name" value="tRNA_MAMT_biosynth_bifunc_MnmC"/>
</dbReference>
<dbReference type="EMBL" id="JAUOQI010000004">
    <property type="protein sequence ID" value="MDO6577297.1"/>
    <property type="molecule type" value="Genomic_DNA"/>
</dbReference>
<comment type="similarity">
    <text evidence="10">In the N-terminal section; belongs to the methyltransferase superfamily. tRNA (mnm(5)s(2)U34)-methyltransferase family.</text>
</comment>
<evidence type="ECO:0000256" key="6">
    <source>
        <dbReference type="ARBA" id="ARBA00022694"/>
    </source>
</evidence>
<keyword evidence="8 10" id="KW-0560">Oxidoreductase</keyword>
<dbReference type="Gene3D" id="3.50.50.60">
    <property type="entry name" value="FAD/NAD(P)-binding domain"/>
    <property type="match status" value="1"/>
</dbReference>
<dbReference type="Gene3D" id="3.40.50.150">
    <property type="entry name" value="Vaccinia Virus protein VP39"/>
    <property type="match status" value="1"/>
</dbReference>
<accession>A0AAW7YZW8</accession>
<dbReference type="InterPro" id="IPR008471">
    <property type="entry name" value="MnmC-like_methylTransf"/>
</dbReference>
<sequence>MKSQQASVHFNENGTPVADHFGDVYFSNDSGINETQYVFMGGNSIVERWQAHSAPSFVIAETGFGTGLNFLVAMQAFKSFRNANPSHPLKQLFFLSTEKFPLPKPDMEKALLAFPALKKEATALSTRYPMELDGCHRRHFDEFATTLDLWIGDVHDLLPQWHSPTAGLVDAWFLDGFAPSKNPDMWADTLFEQMARLSKVSATFATFTAAGFVKRGLAAAGFTVSKRKGFGRKRDMLVGIYETEAASTVAEKRAFEGPYYRYNQAAITPKSHVIVVGSGLGAATVTLALAKRGIKVTLCHDRDTLATGASGNPQGGFFPQLHSEASIASRIQAHSFLYASHIYHTLLDEKDTSTNTAIDKPSVAHDFCGVAQLNFNEKVAVRQKKLVSNGVWPEALIKPISPEALSEKASIDLPYDGLFIEQGGWLSPPDLVHALIEQAKQHTDVTVLSKHEYRSHIVLTENDKASLPDECPQTHCLAVEFNIKASSEASTSNTEASSNNKTLYADHLILATGAGAVGSNAFAALPLRPVRGQVEAIATQTPINALTTVICHKGYMTPALNNRHALGSTYVKNDLSTEVRNQESEQNLQTHQQAMANTDVVQQLEHDGEARAATRLGSPDHQPVSGMLTDFSALKTQYVGLSLGKPLYTAEPLPATPVSTLCCLGSRGLTTAPLMAELLASTLTHEPLPLNNDLCQAVHPARFMVRDCIRSIFDE</sequence>
<dbReference type="GO" id="GO:0005737">
    <property type="term" value="C:cytoplasm"/>
    <property type="evidence" value="ECO:0007669"/>
    <property type="project" value="UniProtKB-SubCell"/>
</dbReference>
<keyword evidence="5 10" id="KW-0949">S-adenosyl-L-methionine</keyword>
<evidence type="ECO:0000256" key="8">
    <source>
        <dbReference type="ARBA" id="ARBA00023002"/>
    </source>
</evidence>
<keyword evidence="9 10" id="KW-0511">Multifunctional enzyme</keyword>
<reference evidence="14" key="2">
    <citation type="submission" date="2023-07" db="EMBL/GenBank/DDBJ databases">
        <title>Genome content predicts the carbon catabolic preferences of heterotrophic bacteria.</title>
        <authorList>
            <person name="Gralka M."/>
        </authorList>
    </citation>
    <scope>NUCLEOTIDE SEQUENCE</scope>
    <source>
        <strain evidence="14">F2M12</strain>
    </source>
</reference>
<dbReference type="InterPro" id="IPR017610">
    <property type="entry name" value="tRNA_S-uridine_synth_MnmC_C"/>
</dbReference>
<evidence type="ECO:0000259" key="11">
    <source>
        <dbReference type="Pfam" id="PF01266"/>
    </source>
</evidence>
<dbReference type="Pfam" id="PF05430">
    <property type="entry name" value="Methyltransf_30"/>
    <property type="match status" value="1"/>
</dbReference>
<dbReference type="EMBL" id="CP013926">
    <property type="protein sequence ID" value="AMJ74891.1"/>
    <property type="molecule type" value="Genomic_DNA"/>
</dbReference>
<dbReference type="InterPro" id="IPR047785">
    <property type="entry name" value="tRNA_MNMC2"/>
</dbReference>
<evidence type="ECO:0000256" key="2">
    <source>
        <dbReference type="ARBA" id="ARBA00022603"/>
    </source>
</evidence>
<evidence type="ECO:0000256" key="7">
    <source>
        <dbReference type="ARBA" id="ARBA00022827"/>
    </source>
</evidence>
<dbReference type="NCBIfam" id="NF033855">
    <property type="entry name" value="tRNA_MNMC2"/>
    <property type="match status" value="1"/>
</dbReference>
<evidence type="ECO:0000313" key="13">
    <source>
        <dbReference type="EMBL" id="AMJ74891.1"/>
    </source>
</evidence>
<dbReference type="InterPro" id="IPR036188">
    <property type="entry name" value="FAD/NAD-bd_sf"/>
</dbReference>
<comment type="subcellular location">
    <subcellularLocation>
        <location evidence="10">Cytoplasm</location>
    </subcellularLocation>
</comment>
<evidence type="ECO:0000256" key="4">
    <source>
        <dbReference type="ARBA" id="ARBA00022679"/>
    </source>
</evidence>